<evidence type="ECO:0000259" key="2">
    <source>
        <dbReference type="PROSITE" id="PS51378"/>
    </source>
</evidence>
<evidence type="ECO:0000256" key="1">
    <source>
        <dbReference type="ARBA" id="ARBA00023157"/>
    </source>
</evidence>
<dbReference type="GO" id="GO:0006952">
    <property type="term" value="P:defense response"/>
    <property type="evidence" value="ECO:0007669"/>
    <property type="project" value="InterPro"/>
</dbReference>
<organism evidence="4 5">
    <name type="scientific">Rotaria magnacalcarata</name>
    <dbReference type="NCBI Taxonomy" id="392030"/>
    <lineage>
        <taxon>Eukaryota</taxon>
        <taxon>Metazoa</taxon>
        <taxon>Spiralia</taxon>
        <taxon>Gnathifera</taxon>
        <taxon>Rotifera</taxon>
        <taxon>Eurotatoria</taxon>
        <taxon>Bdelloidea</taxon>
        <taxon>Philodinida</taxon>
        <taxon>Philodinidae</taxon>
        <taxon>Rotaria</taxon>
    </lineage>
</organism>
<sequence>MNYIHLISISSHQDKNTFILDMVRFHELFSITGVVLMIIAKSHSWTWFPDPQRGAALEARWNRYKALPQKTQPAVESVCGKLVQPTCQKLIGRPTDTETESCDKSCCHAGYLTGFCKGTITVDGIINLVGPGQTEYKPKINARSGCVCTNDQRDATCGPDGSFAGIRCPFDTSACARKCCREGRSGARCGGFLKTKCKCN</sequence>
<accession>A0A817AFZ1</accession>
<protein>
    <recommendedName>
        <fullName evidence="2">Invertebrate defensins family profile domain-containing protein</fullName>
    </recommendedName>
</protein>
<dbReference type="AlphaFoldDB" id="A0A817AFZ1"/>
<keyword evidence="1" id="KW-1015">Disulfide bond</keyword>
<reference evidence="4" key="1">
    <citation type="submission" date="2021-02" db="EMBL/GenBank/DDBJ databases">
        <authorList>
            <person name="Nowell W R."/>
        </authorList>
    </citation>
    <scope>NUCLEOTIDE SEQUENCE</scope>
</reference>
<evidence type="ECO:0000313" key="3">
    <source>
        <dbReference type="EMBL" id="CAF2047355.1"/>
    </source>
</evidence>
<evidence type="ECO:0000313" key="5">
    <source>
        <dbReference type="Proteomes" id="UP000663887"/>
    </source>
</evidence>
<dbReference type="EMBL" id="CAJNRF010003091">
    <property type="protein sequence ID" value="CAF2047355.1"/>
    <property type="molecule type" value="Genomic_DNA"/>
</dbReference>
<dbReference type="PROSITE" id="PS51378">
    <property type="entry name" value="INVERT_DEFENSINS"/>
    <property type="match status" value="1"/>
</dbReference>
<comment type="caution">
    <text evidence="4">The sequence shown here is derived from an EMBL/GenBank/DDBJ whole genome shotgun (WGS) entry which is preliminary data.</text>
</comment>
<dbReference type="Proteomes" id="UP000663887">
    <property type="component" value="Unassembled WGS sequence"/>
</dbReference>
<proteinExistence type="predicted"/>
<dbReference type="InterPro" id="IPR001542">
    <property type="entry name" value="Defensin_invertebrate/fungal"/>
</dbReference>
<feature type="domain" description="Invertebrate defensins family profile" evidence="2">
    <location>
        <begin position="165"/>
        <end position="200"/>
    </location>
</feature>
<gene>
    <name evidence="3" type="ORF">WKI299_LOCUS9516</name>
    <name evidence="4" type="ORF">XDN619_LOCUS36192</name>
</gene>
<dbReference type="EMBL" id="CAJNRG010018716">
    <property type="protein sequence ID" value="CAF2261625.1"/>
    <property type="molecule type" value="Genomic_DNA"/>
</dbReference>
<evidence type="ECO:0000313" key="4">
    <source>
        <dbReference type="EMBL" id="CAF2261625.1"/>
    </source>
</evidence>
<name>A0A817AFZ1_9BILA</name>
<dbReference type="Proteomes" id="UP000663856">
    <property type="component" value="Unassembled WGS sequence"/>
</dbReference>